<reference evidence="1" key="1">
    <citation type="submission" date="2013-04" db="EMBL/GenBank/DDBJ databases">
        <authorList>
            <person name="Harkins D.M."/>
            <person name="Durkin A.S."/>
            <person name="Brinkac L.M."/>
            <person name="Haft D.H."/>
            <person name="Selengut J.D."/>
            <person name="Sanka R."/>
            <person name="DePew J."/>
            <person name="Purushe J."/>
            <person name="Galloway R.L."/>
            <person name="Vinetz J.M."/>
            <person name="Sutton G.G."/>
            <person name="Nierman W.C."/>
            <person name="Fouts D.E."/>
        </authorList>
    </citation>
    <scope>NUCLEOTIDE SEQUENCE [LARGE SCALE GENOMIC DNA]</scope>
    <source>
        <strain evidence="1">CDC</strain>
    </source>
</reference>
<dbReference type="STRING" id="1218599.LEP1GSC195_1407"/>
<dbReference type="Proteomes" id="UP000013984">
    <property type="component" value="Unassembled WGS sequence"/>
</dbReference>
<name>R9ACD8_9LEPT</name>
<protein>
    <submittedName>
        <fullName evidence="1">Uncharacterized protein</fullName>
    </submittedName>
</protein>
<evidence type="ECO:0000313" key="1">
    <source>
        <dbReference type="EMBL" id="EOQ97835.1"/>
    </source>
</evidence>
<proteinExistence type="predicted"/>
<comment type="caution">
    <text evidence="1">The sequence shown here is derived from an EMBL/GenBank/DDBJ whole genome shotgun (WGS) entry which is preliminary data.</text>
</comment>
<organism evidence="1 2">
    <name type="scientific">Leptospira wolbachii serovar Codice str. CDC</name>
    <dbReference type="NCBI Taxonomy" id="1218599"/>
    <lineage>
        <taxon>Bacteria</taxon>
        <taxon>Pseudomonadati</taxon>
        <taxon>Spirochaetota</taxon>
        <taxon>Spirochaetia</taxon>
        <taxon>Leptospirales</taxon>
        <taxon>Leptospiraceae</taxon>
        <taxon>Leptospira</taxon>
    </lineage>
</organism>
<sequence length="266" mass="31265">MRNIIIIMKTKNTTTIFFLLLSIQIYSQDLVKQTNKLISNDNKYIIETSYSDHDPDCKKQLGAIFDLPRNQWICQFNIKNIAENKIEYSVKAGDFEKGKKNCYTPNFELGIGYGFDYWTLENKIVYTQQSGWFSANEDSKVTYEFDWKKCNLLKLGAFQFYPLDYDQRIGTIYFLSSSKKHYILFHDGQRDIGYVGKLKSDVMLDINEFFNFNKKCKKRLNENIEILFETKSGNIKSSYSFPIAIVEFSNQKIKIDLINDKIEIDQ</sequence>
<accession>R9ACD8</accession>
<dbReference type="EMBL" id="AOGZ02000010">
    <property type="protein sequence ID" value="EOQ97835.1"/>
    <property type="molecule type" value="Genomic_DNA"/>
</dbReference>
<gene>
    <name evidence="1" type="ORF">LEP1GSC195_1407</name>
</gene>
<evidence type="ECO:0000313" key="2">
    <source>
        <dbReference type="Proteomes" id="UP000013984"/>
    </source>
</evidence>
<dbReference type="AlphaFoldDB" id="R9ACD8"/>
<keyword evidence="2" id="KW-1185">Reference proteome</keyword>